<dbReference type="AlphaFoldDB" id="A0A8H7BZB1"/>
<reference evidence="9" key="1">
    <citation type="submission" date="2020-01" db="EMBL/GenBank/DDBJ databases">
        <title>Genome Sequencing of Three Apophysomyces-Like Fungal Strains Confirms a Novel Fungal Genus in the Mucoromycota with divergent Burkholderia-like Endosymbiotic Bacteria.</title>
        <authorList>
            <person name="Stajich J.E."/>
            <person name="Macias A.M."/>
            <person name="Carter-House D."/>
            <person name="Lovett B."/>
            <person name="Kasson L.R."/>
            <person name="Berry K."/>
            <person name="Grigoriev I."/>
            <person name="Chang Y."/>
            <person name="Spatafora J."/>
            <person name="Kasson M.T."/>
        </authorList>
    </citation>
    <scope>NUCLEOTIDE SEQUENCE</scope>
    <source>
        <strain evidence="9">NRRL A-21654</strain>
    </source>
</reference>
<evidence type="ECO:0000256" key="2">
    <source>
        <dbReference type="ARBA" id="ARBA00005648"/>
    </source>
</evidence>
<evidence type="ECO:0000259" key="7">
    <source>
        <dbReference type="Pfam" id="PF07970"/>
    </source>
</evidence>
<dbReference type="GO" id="GO:0005789">
    <property type="term" value="C:endoplasmic reticulum membrane"/>
    <property type="evidence" value="ECO:0007669"/>
    <property type="project" value="TreeGrafter"/>
</dbReference>
<evidence type="ECO:0000256" key="5">
    <source>
        <dbReference type="ARBA" id="ARBA00023136"/>
    </source>
</evidence>
<name>A0A8H7BZB1_9FUNG</name>
<evidence type="ECO:0000256" key="1">
    <source>
        <dbReference type="ARBA" id="ARBA00004141"/>
    </source>
</evidence>
<comment type="similarity">
    <text evidence="2">Belongs to the ERGIC family.</text>
</comment>
<sequence>MARQGSLFVRFRPFDAYAKTLDDFRVKTTMGAFVTLSSVIIIAFLVLSELLAYRTPSWNPELVVDKSRKEKMMIGFNITFPKMPCHMLSLDVMDDSGEHITGYSHDVYKVRLDLSGVEIESEKANKLGDMTHGAAAALKAEDECGSCYGARDGCCNTCEEVRQAYIQNGWGFGDPDKIEQCVREGWRERIEKQSNEGCNLHGHLLVNKVRGNFHIAPGSAFQTSNMHIHDLQTFLAGAPDGHTFDLSHRIHSLKFGPDTDDKNEVVALTNPLGGTEKTTNQVRTLYQYFLKIVSTELQPLSGPATFTNQYSVTQNERVLDEHTSGLPGVFFLMDISPMMIIYRESRPSLTSFVTGVFAIVGGIFTVAGLVDRVMYRAERSFRKKVELGKVL</sequence>
<dbReference type="GO" id="GO:0006890">
    <property type="term" value="P:retrograde vesicle-mediated transport, Golgi to endoplasmic reticulum"/>
    <property type="evidence" value="ECO:0007669"/>
    <property type="project" value="TreeGrafter"/>
</dbReference>
<accession>A0A8H7BZB1</accession>
<comment type="subcellular location">
    <subcellularLocation>
        <location evidence="1">Membrane</location>
        <topology evidence="1">Multi-pass membrane protein</topology>
    </subcellularLocation>
</comment>
<keyword evidence="4 6" id="KW-1133">Transmembrane helix</keyword>
<dbReference type="OrthoDB" id="270930at2759"/>
<evidence type="ECO:0000313" key="10">
    <source>
        <dbReference type="Proteomes" id="UP000605846"/>
    </source>
</evidence>
<evidence type="ECO:0000256" key="6">
    <source>
        <dbReference type="SAM" id="Phobius"/>
    </source>
</evidence>
<keyword evidence="10" id="KW-1185">Reference proteome</keyword>
<evidence type="ECO:0000256" key="4">
    <source>
        <dbReference type="ARBA" id="ARBA00022989"/>
    </source>
</evidence>
<feature type="domain" description="Endoplasmic reticulum vesicle transporter N-terminal" evidence="8">
    <location>
        <begin position="12"/>
        <end position="100"/>
    </location>
</feature>
<proteinExistence type="inferred from homology"/>
<feature type="domain" description="Endoplasmic reticulum vesicle transporter C-terminal" evidence="7">
    <location>
        <begin position="147"/>
        <end position="371"/>
    </location>
</feature>
<dbReference type="Pfam" id="PF13850">
    <property type="entry name" value="ERGIC_N"/>
    <property type="match status" value="1"/>
</dbReference>
<dbReference type="Proteomes" id="UP000605846">
    <property type="component" value="Unassembled WGS sequence"/>
</dbReference>
<protein>
    <submittedName>
        <fullName evidence="9">Endoplasmic reticulum-Golgi intermediate compartment protein 3</fullName>
    </submittedName>
</protein>
<dbReference type="PANTHER" id="PTHR10984">
    <property type="entry name" value="ENDOPLASMIC RETICULUM-GOLGI INTERMEDIATE COMPARTMENT PROTEIN"/>
    <property type="match status" value="1"/>
</dbReference>
<dbReference type="PANTHER" id="PTHR10984:SF25">
    <property type="entry name" value="ENDOPLASMIC RETICULUM-GOLGI INTERMEDIATE COMPARTMENT PROTEIN 3"/>
    <property type="match status" value="1"/>
</dbReference>
<dbReference type="InterPro" id="IPR039542">
    <property type="entry name" value="Erv_N"/>
</dbReference>
<evidence type="ECO:0000259" key="8">
    <source>
        <dbReference type="Pfam" id="PF13850"/>
    </source>
</evidence>
<evidence type="ECO:0000313" key="9">
    <source>
        <dbReference type="EMBL" id="KAF7732577.1"/>
    </source>
</evidence>
<feature type="transmembrane region" description="Helical" evidence="6">
    <location>
        <begin position="30"/>
        <end position="52"/>
    </location>
</feature>
<dbReference type="InterPro" id="IPR045888">
    <property type="entry name" value="Erv"/>
</dbReference>
<dbReference type="GO" id="GO:0030134">
    <property type="term" value="C:COPII-coated ER to Golgi transport vesicle"/>
    <property type="evidence" value="ECO:0007669"/>
    <property type="project" value="TreeGrafter"/>
</dbReference>
<comment type="caution">
    <text evidence="9">The sequence shown here is derived from an EMBL/GenBank/DDBJ whole genome shotgun (WGS) entry which is preliminary data.</text>
</comment>
<evidence type="ECO:0000256" key="3">
    <source>
        <dbReference type="ARBA" id="ARBA00022692"/>
    </source>
</evidence>
<keyword evidence="5 6" id="KW-0472">Membrane</keyword>
<dbReference type="Pfam" id="PF07970">
    <property type="entry name" value="COPIIcoated_ERV"/>
    <property type="match status" value="1"/>
</dbReference>
<dbReference type="EMBL" id="JABAYA010000002">
    <property type="protein sequence ID" value="KAF7732577.1"/>
    <property type="molecule type" value="Genomic_DNA"/>
</dbReference>
<feature type="transmembrane region" description="Helical" evidence="6">
    <location>
        <begin position="348"/>
        <end position="370"/>
    </location>
</feature>
<gene>
    <name evidence="9" type="primary">ERGIC3</name>
    <name evidence="9" type="ORF">EC973_003324</name>
</gene>
<organism evidence="9 10">
    <name type="scientific">Apophysomyces ossiformis</name>
    <dbReference type="NCBI Taxonomy" id="679940"/>
    <lineage>
        <taxon>Eukaryota</taxon>
        <taxon>Fungi</taxon>
        <taxon>Fungi incertae sedis</taxon>
        <taxon>Mucoromycota</taxon>
        <taxon>Mucoromycotina</taxon>
        <taxon>Mucoromycetes</taxon>
        <taxon>Mucorales</taxon>
        <taxon>Mucorineae</taxon>
        <taxon>Mucoraceae</taxon>
        <taxon>Apophysomyces</taxon>
    </lineage>
</organism>
<dbReference type="InterPro" id="IPR012936">
    <property type="entry name" value="Erv_C"/>
</dbReference>
<dbReference type="GO" id="GO:0006888">
    <property type="term" value="P:endoplasmic reticulum to Golgi vesicle-mediated transport"/>
    <property type="evidence" value="ECO:0007669"/>
    <property type="project" value="TreeGrafter"/>
</dbReference>
<dbReference type="GO" id="GO:0000139">
    <property type="term" value="C:Golgi membrane"/>
    <property type="evidence" value="ECO:0007669"/>
    <property type="project" value="TreeGrafter"/>
</dbReference>
<keyword evidence="3 6" id="KW-0812">Transmembrane</keyword>